<dbReference type="AlphaFoldDB" id="A0A5Q2MW46"/>
<evidence type="ECO:0000256" key="1">
    <source>
        <dbReference type="SAM" id="MobiDB-lite"/>
    </source>
</evidence>
<dbReference type="Pfam" id="PF09671">
    <property type="entry name" value="Spore_GerQ"/>
    <property type="match status" value="1"/>
</dbReference>
<organism evidence="2 3">
    <name type="scientific">Heliorestis convoluta</name>
    <dbReference type="NCBI Taxonomy" id="356322"/>
    <lineage>
        <taxon>Bacteria</taxon>
        <taxon>Bacillati</taxon>
        <taxon>Bacillota</taxon>
        <taxon>Clostridia</taxon>
        <taxon>Eubacteriales</taxon>
        <taxon>Heliobacteriaceae</taxon>
        <taxon>Heliorestis</taxon>
    </lineage>
</organism>
<gene>
    <name evidence="2" type="primary">gerQ</name>
    <name evidence="2" type="ORF">FTV88_0425</name>
</gene>
<dbReference type="RefSeq" id="WP_243137264.1">
    <property type="nucleotide sequence ID" value="NZ_CP045875.1"/>
</dbReference>
<dbReference type="EMBL" id="CP045875">
    <property type="protein sequence ID" value="QGG46604.1"/>
    <property type="molecule type" value="Genomic_DNA"/>
</dbReference>
<protein>
    <submittedName>
        <fullName evidence="2">Spore coat protein GerQ</fullName>
    </submittedName>
</protein>
<keyword evidence="3" id="KW-1185">Reference proteome</keyword>
<dbReference type="InterPro" id="IPR014099">
    <property type="entry name" value="Spore_coat_GerQ"/>
</dbReference>
<dbReference type="KEGG" id="hcv:FTV88_0425"/>
<feature type="compositionally biased region" description="Basic and acidic residues" evidence="1">
    <location>
        <begin position="23"/>
        <end position="32"/>
    </location>
</feature>
<evidence type="ECO:0000313" key="3">
    <source>
        <dbReference type="Proteomes" id="UP000366051"/>
    </source>
</evidence>
<keyword evidence="2" id="KW-0946">Virion</keyword>
<name>A0A5Q2MW46_9FIRM</name>
<sequence>MSQDIFDEEVKSAGCDSRCDYRDPCKPRKPEVRPTPPACEPDPCRDISPIPPARDPYCSDPCHDPIYDPYRRPHHDPNYMNPDNNWNNNDWDNNWDNMDDVAPVPPGWRRPAGGWRFYPRPLTPPSGAIIPGTPELPIATPPGIPAVPGAPGTLPIEESYIENILRLNRGKLATIYATYENNMRWNAKIFRGCIEAAGRDHIIISDPKTGKRYLLLMLNVDYITFDEEIAYEYPFNGVRTFPR</sequence>
<keyword evidence="2" id="KW-0167">Capsid protein</keyword>
<dbReference type="NCBIfam" id="TIGR02728">
    <property type="entry name" value="spore_gerQ"/>
    <property type="match status" value="1"/>
</dbReference>
<evidence type="ECO:0000313" key="2">
    <source>
        <dbReference type="EMBL" id="QGG46604.1"/>
    </source>
</evidence>
<feature type="region of interest" description="Disordered" evidence="1">
    <location>
        <begin position="23"/>
        <end position="46"/>
    </location>
</feature>
<reference evidence="3" key="1">
    <citation type="submission" date="2019-11" db="EMBL/GenBank/DDBJ databases">
        <title>Genome sequence of Heliorestis convoluta strain HH, an alkaliphilic and minimalistic phototrophic bacterium from a soda lake in Egypt.</title>
        <authorList>
            <person name="Dewey E.D."/>
            <person name="Stokes L.M."/>
            <person name="Burchell B.M."/>
            <person name="Shaffer K.N."/>
            <person name="Huntington A.M."/>
            <person name="Baker J.M."/>
            <person name="Nadendla S."/>
            <person name="Giglio M.G."/>
            <person name="Touchman J.W."/>
            <person name="Blankenship R.E."/>
            <person name="Madigan M.T."/>
            <person name="Sattley W.M."/>
        </authorList>
    </citation>
    <scope>NUCLEOTIDE SEQUENCE [LARGE SCALE GENOMIC DNA]</scope>
    <source>
        <strain evidence="3">HH</strain>
    </source>
</reference>
<accession>A0A5Q2MW46</accession>
<dbReference type="Proteomes" id="UP000366051">
    <property type="component" value="Chromosome"/>
</dbReference>
<proteinExistence type="predicted"/>